<organism evidence="1 2">
    <name type="scientific">Rhodonellum ikkaensis</name>
    <dbReference type="NCBI Taxonomy" id="336829"/>
    <lineage>
        <taxon>Bacteria</taxon>
        <taxon>Pseudomonadati</taxon>
        <taxon>Bacteroidota</taxon>
        <taxon>Cytophagia</taxon>
        <taxon>Cytophagales</taxon>
        <taxon>Cytophagaceae</taxon>
        <taxon>Rhodonellum</taxon>
    </lineage>
</organism>
<evidence type="ECO:0000313" key="1">
    <source>
        <dbReference type="EMBL" id="SDZ22788.1"/>
    </source>
</evidence>
<gene>
    <name evidence="1" type="ORF">SAMN05444412_10810</name>
</gene>
<dbReference type="InterPro" id="IPR032342">
    <property type="entry name" value="DUF4861"/>
</dbReference>
<accession>A0A1H3RC16</accession>
<keyword evidence="2" id="KW-1185">Reference proteome</keyword>
<sequence>MRHYASGFLMLFLGLVACKQHESSSYFSVVSERDHEFTVINLPMVSVKKGWDEKDWDYIRVRNISNGNMLDHQWLLDEQGKRENLLVGVSLEKNKEINLEIVKVEEPFLSPEVMTYSRFVPERTDDYTWENDKVAFRTYGPDALRRIKEGKPGGTFSSGIDAWHKKVNYPIIDKWYKKELSGEGSYHEDTGEGADFYHVGISRGVGGTGFWYQDTLYAAENFVNHKTIAVGPLKTMFDLDYSAYTVAGISIKEKKRISLDLGSNLTKYEIKIDSSEPIPYLTVGLTMHENDGQAFWDEEKGFFGYWEPMKETYIGTGIVLDPSKIESIRKQESPYRDQSHILVNLVPDSENTFVFYAGFAWDEAGEIVNEKEWTAYLKSFSERLNSPVQVRFVDK</sequence>
<name>A0A1H3RC16_9BACT</name>
<proteinExistence type="predicted"/>
<dbReference type="PROSITE" id="PS51257">
    <property type="entry name" value="PROKAR_LIPOPROTEIN"/>
    <property type="match status" value="1"/>
</dbReference>
<comment type="caution">
    <text evidence="1">The sequence shown here is derived from an EMBL/GenBank/DDBJ whole genome shotgun (WGS) entry which is preliminary data.</text>
</comment>
<dbReference type="Pfam" id="PF16153">
    <property type="entry name" value="DUF4861"/>
    <property type="match status" value="1"/>
</dbReference>
<evidence type="ECO:0000313" key="2">
    <source>
        <dbReference type="Proteomes" id="UP000199663"/>
    </source>
</evidence>
<evidence type="ECO:0008006" key="3">
    <source>
        <dbReference type="Google" id="ProtNLM"/>
    </source>
</evidence>
<dbReference type="EMBL" id="FNQC01000008">
    <property type="protein sequence ID" value="SDZ22788.1"/>
    <property type="molecule type" value="Genomic_DNA"/>
</dbReference>
<dbReference type="RefSeq" id="WP_081624992.1">
    <property type="nucleotide sequence ID" value="NZ_FNQC01000008.1"/>
</dbReference>
<dbReference type="Proteomes" id="UP000199663">
    <property type="component" value="Unassembled WGS sequence"/>
</dbReference>
<protein>
    <recommendedName>
        <fullName evidence="3">DUF4861 domain-containing protein</fullName>
    </recommendedName>
</protein>
<reference evidence="1 2" key="1">
    <citation type="submission" date="2016-10" db="EMBL/GenBank/DDBJ databases">
        <authorList>
            <person name="Varghese N."/>
            <person name="Submissions S."/>
        </authorList>
    </citation>
    <scope>NUCLEOTIDE SEQUENCE [LARGE SCALE GENOMIC DNA]</scope>
    <source>
        <strain evidence="1 2">DSM 17997</strain>
    </source>
</reference>